<protein>
    <recommendedName>
        <fullName evidence="11">Scavenger receptor class B member 1</fullName>
    </recommendedName>
</protein>
<evidence type="ECO:0000256" key="2">
    <source>
        <dbReference type="ARBA" id="ARBA00010532"/>
    </source>
</evidence>
<feature type="transmembrane region" description="Helical" evidence="8">
    <location>
        <begin position="471"/>
        <end position="493"/>
    </location>
</feature>
<evidence type="ECO:0000256" key="6">
    <source>
        <dbReference type="ARBA" id="ARBA00023136"/>
    </source>
</evidence>
<keyword evidence="5 8" id="KW-1133">Transmembrane helix</keyword>
<gene>
    <name evidence="9" type="ORF">RI129_000371</name>
</gene>
<dbReference type="PRINTS" id="PR01609">
    <property type="entry name" value="CD36FAMILY"/>
</dbReference>
<keyword evidence="6 8" id="KW-0472">Membrane</keyword>
<keyword evidence="10" id="KW-1185">Reference proteome</keyword>
<keyword evidence="3" id="KW-1003">Cell membrane</keyword>
<accession>A0AAN7ZNU7</accession>
<proteinExistence type="inferred from homology"/>
<evidence type="ECO:0000313" key="9">
    <source>
        <dbReference type="EMBL" id="KAK5649342.1"/>
    </source>
</evidence>
<organism evidence="9 10">
    <name type="scientific">Pyrocoelia pectoralis</name>
    <dbReference type="NCBI Taxonomy" id="417401"/>
    <lineage>
        <taxon>Eukaryota</taxon>
        <taxon>Metazoa</taxon>
        <taxon>Ecdysozoa</taxon>
        <taxon>Arthropoda</taxon>
        <taxon>Hexapoda</taxon>
        <taxon>Insecta</taxon>
        <taxon>Pterygota</taxon>
        <taxon>Neoptera</taxon>
        <taxon>Endopterygota</taxon>
        <taxon>Coleoptera</taxon>
        <taxon>Polyphaga</taxon>
        <taxon>Elateriformia</taxon>
        <taxon>Elateroidea</taxon>
        <taxon>Lampyridae</taxon>
        <taxon>Lampyrinae</taxon>
        <taxon>Pyrocoelia</taxon>
    </lineage>
</organism>
<evidence type="ECO:0000256" key="4">
    <source>
        <dbReference type="ARBA" id="ARBA00022692"/>
    </source>
</evidence>
<name>A0AAN7ZNU7_9COLE</name>
<dbReference type="GO" id="GO:0005737">
    <property type="term" value="C:cytoplasm"/>
    <property type="evidence" value="ECO:0007669"/>
    <property type="project" value="TreeGrafter"/>
</dbReference>
<keyword evidence="4 8" id="KW-0812">Transmembrane</keyword>
<dbReference type="Proteomes" id="UP001329430">
    <property type="component" value="Chromosome 1"/>
</dbReference>
<dbReference type="PANTHER" id="PTHR11923">
    <property type="entry name" value="SCAVENGER RECEPTOR CLASS B TYPE-1 SR-B1"/>
    <property type="match status" value="1"/>
</dbReference>
<evidence type="ECO:0000256" key="8">
    <source>
        <dbReference type="SAM" id="Phobius"/>
    </source>
</evidence>
<sequence length="531" mass="60267">MEFAYAKNARLLLLAILGAFLASLSYLTCIYNPVELLINKVTGFYPDSIKFNLWKEPPFDLLIRVYVFNVTNSVEFLEGTEKLRFEEIGPYVYKETLYNTNVTFNDNGTISFTPKRRLDFVREYSLGNPDVDRLLLPNLALLGISSALSEESMFIQLGLRSLTAYLGSEPFVNISITDFLYGYDDPLVALANDFVPNWIDFSRLGILDRIMALDNGSSIVTMNINPIEESTDETLTVEGRRLPFSIQNWNGSPRLKQWGDEDGSDSHTENSRCNSVEGAFLGTLFPQNIEKNSTFYLYRHAFCRPMPIVFEKVKTTKYGFDGYLFRVKRDFLDTAEENPENKCYCSTTKCTPKGVGDLSPCYYSIPISISQPHFLNADPSILEEIKGLSPDEAKHDTTMTIHPQLGVPLEANLRLQINLVMPETSYNSRTEPFNNLILPLLWVELSIDAVPTLIQFYLKLLYQILPIAQEIVIYVFAIAGIALILAPSLKIFLSSSNTSSSNRKSLRINYRQIPVFSLRRQILTPNILIQK</sequence>
<evidence type="ECO:0008006" key="11">
    <source>
        <dbReference type="Google" id="ProtNLM"/>
    </source>
</evidence>
<dbReference type="GO" id="GO:0005886">
    <property type="term" value="C:plasma membrane"/>
    <property type="evidence" value="ECO:0007669"/>
    <property type="project" value="UniProtKB-SubCell"/>
</dbReference>
<comment type="subcellular location">
    <subcellularLocation>
        <location evidence="1">Cell membrane</location>
    </subcellularLocation>
</comment>
<comment type="caution">
    <text evidence="9">The sequence shown here is derived from an EMBL/GenBank/DDBJ whole genome shotgun (WGS) entry which is preliminary data.</text>
</comment>
<reference evidence="9 10" key="1">
    <citation type="journal article" date="2024" name="Insects">
        <title>An Improved Chromosome-Level Genome Assembly of the Firefly Pyrocoelia pectoralis.</title>
        <authorList>
            <person name="Fu X."/>
            <person name="Meyer-Rochow V.B."/>
            <person name="Ballantyne L."/>
            <person name="Zhu X."/>
        </authorList>
    </citation>
    <scope>NUCLEOTIDE SEQUENCE [LARGE SCALE GENOMIC DNA]</scope>
    <source>
        <strain evidence="9">XCY_ONT2</strain>
    </source>
</reference>
<evidence type="ECO:0000256" key="7">
    <source>
        <dbReference type="ARBA" id="ARBA00023180"/>
    </source>
</evidence>
<comment type="similarity">
    <text evidence="2">Belongs to the CD36 family.</text>
</comment>
<keyword evidence="7" id="KW-0325">Glycoprotein</keyword>
<evidence type="ECO:0000256" key="3">
    <source>
        <dbReference type="ARBA" id="ARBA00022475"/>
    </source>
</evidence>
<dbReference type="InterPro" id="IPR002159">
    <property type="entry name" value="CD36_fam"/>
</dbReference>
<dbReference type="Pfam" id="PF01130">
    <property type="entry name" value="CD36"/>
    <property type="match status" value="1"/>
</dbReference>
<dbReference type="AlphaFoldDB" id="A0AAN7ZNU7"/>
<dbReference type="EMBL" id="JAVRBK010000001">
    <property type="protein sequence ID" value="KAK5649342.1"/>
    <property type="molecule type" value="Genomic_DNA"/>
</dbReference>
<dbReference type="GO" id="GO:0005044">
    <property type="term" value="F:scavenger receptor activity"/>
    <property type="evidence" value="ECO:0007669"/>
    <property type="project" value="TreeGrafter"/>
</dbReference>
<dbReference type="PANTHER" id="PTHR11923:SF104">
    <property type="entry name" value="FI07620P"/>
    <property type="match status" value="1"/>
</dbReference>
<evidence type="ECO:0000256" key="5">
    <source>
        <dbReference type="ARBA" id="ARBA00022989"/>
    </source>
</evidence>
<evidence type="ECO:0000256" key="1">
    <source>
        <dbReference type="ARBA" id="ARBA00004236"/>
    </source>
</evidence>
<evidence type="ECO:0000313" key="10">
    <source>
        <dbReference type="Proteomes" id="UP001329430"/>
    </source>
</evidence>